<sequence>MTPFFALPLELRELIYQDVLLDPSQGPEILQACHDVHAEARKFLYQRPIVFRSQAVLTGWLADRSQKVLQDVHDISLELQDVDLTPLLNSDPSADGSGRTRSLRTWELYEEELAALDRAFTQLPNVTTLTIRATSGRQTHLYEDFVAKVLQMLASHWPLLQDLSLEGNMHNQSLDAVEALQSLTAFSFDGFCGTTPAETAALLSRLDLTRMSIVSQPSLLTPTHGHHSTFTSKLQSVDGSVIRSIAQLAFLSISEREPSTASSALFFTSEMLGSLHSHKTLSMLSLCLSRAPDEDTLDALNEFLKQSVSVDRLELDWPHLSPGVLYVLTNRLKRLRIRAASSSAASGILCALLESREDGDVQMLRGVVLVRNSWDPGHGLGETRGEDDHDGGVESDEEGEEYEDSDSDSDKLDFGDLKRSLNELGIEVAWHTETK</sequence>
<dbReference type="Proteomes" id="UP000756921">
    <property type="component" value="Unassembled WGS sequence"/>
</dbReference>
<dbReference type="AlphaFoldDB" id="A0A9P6GRS3"/>
<evidence type="ECO:0008006" key="4">
    <source>
        <dbReference type="Google" id="ProtNLM"/>
    </source>
</evidence>
<comment type="caution">
    <text evidence="2">The sequence shown here is derived from an EMBL/GenBank/DDBJ whole genome shotgun (WGS) entry which is preliminary data.</text>
</comment>
<dbReference type="SUPFAM" id="SSF52047">
    <property type="entry name" value="RNI-like"/>
    <property type="match status" value="1"/>
</dbReference>
<keyword evidence="3" id="KW-1185">Reference proteome</keyword>
<evidence type="ECO:0000313" key="3">
    <source>
        <dbReference type="Proteomes" id="UP000756921"/>
    </source>
</evidence>
<evidence type="ECO:0000256" key="1">
    <source>
        <dbReference type="SAM" id="MobiDB-lite"/>
    </source>
</evidence>
<gene>
    <name evidence="2" type="ORF">PMIN01_02963</name>
</gene>
<feature type="compositionally biased region" description="Acidic residues" evidence="1">
    <location>
        <begin position="393"/>
        <end position="407"/>
    </location>
</feature>
<accession>A0A9P6GRS3</accession>
<proteinExistence type="predicted"/>
<dbReference type="InterPro" id="IPR032675">
    <property type="entry name" value="LRR_dom_sf"/>
</dbReference>
<organism evidence="2 3">
    <name type="scientific">Paraphaeosphaeria minitans</name>
    <dbReference type="NCBI Taxonomy" id="565426"/>
    <lineage>
        <taxon>Eukaryota</taxon>
        <taxon>Fungi</taxon>
        <taxon>Dikarya</taxon>
        <taxon>Ascomycota</taxon>
        <taxon>Pezizomycotina</taxon>
        <taxon>Dothideomycetes</taxon>
        <taxon>Pleosporomycetidae</taxon>
        <taxon>Pleosporales</taxon>
        <taxon>Massarineae</taxon>
        <taxon>Didymosphaeriaceae</taxon>
        <taxon>Paraphaeosphaeria</taxon>
    </lineage>
</organism>
<evidence type="ECO:0000313" key="2">
    <source>
        <dbReference type="EMBL" id="KAF9740328.1"/>
    </source>
</evidence>
<dbReference type="OrthoDB" id="4413570at2759"/>
<dbReference type="EMBL" id="WJXW01000002">
    <property type="protein sequence ID" value="KAF9740328.1"/>
    <property type="molecule type" value="Genomic_DNA"/>
</dbReference>
<feature type="compositionally biased region" description="Basic and acidic residues" evidence="1">
    <location>
        <begin position="381"/>
        <end position="392"/>
    </location>
</feature>
<feature type="region of interest" description="Disordered" evidence="1">
    <location>
        <begin position="378"/>
        <end position="413"/>
    </location>
</feature>
<dbReference type="Gene3D" id="3.80.10.10">
    <property type="entry name" value="Ribonuclease Inhibitor"/>
    <property type="match status" value="1"/>
</dbReference>
<reference evidence="2" key="1">
    <citation type="journal article" date="2020" name="Mol. Plant Microbe Interact.">
        <title>Genome Sequence of the Biocontrol Agent Coniothyrium minitans strain Conio (IMI 134523).</title>
        <authorList>
            <person name="Patel D."/>
            <person name="Shittu T.A."/>
            <person name="Baroncelli R."/>
            <person name="Muthumeenakshi S."/>
            <person name="Osborne T.H."/>
            <person name="Janganan T.K."/>
            <person name="Sreenivasaprasad S."/>
        </authorList>
    </citation>
    <scope>NUCLEOTIDE SEQUENCE</scope>
    <source>
        <strain evidence="2">Conio</strain>
    </source>
</reference>
<protein>
    <recommendedName>
        <fullName evidence="4">F-box domain-containing protein</fullName>
    </recommendedName>
</protein>
<name>A0A9P6GRS3_9PLEO</name>